<evidence type="ECO:0000313" key="1">
    <source>
        <dbReference type="EMBL" id="CAG8723627.1"/>
    </source>
</evidence>
<name>A0A9N9I7A4_9GLOM</name>
<organism evidence="1 2">
    <name type="scientific">Funneliformis caledonium</name>
    <dbReference type="NCBI Taxonomy" id="1117310"/>
    <lineage>
        <taxon>Eukaryota</taxon>
        <taxon>Fungi</taxon>
        <taxon>Fungi incertae sedis</taxon>
        <taxon>Mucoromycota</taxon>
        <taxon>Glomeromycotina</taxon>
        <taxon>Glomeromycetes</taxon>
        <taxon>Glomerales</taxon>
        <taxon>Glomeraceae</taxon>
        <taxon>Funneliformis</taxon>
    </lineage>
</organism>
<reference evidence="1" key="1">
    <citation type="submission" date="2021-06" db="EMBL/GenBank/DDBJ databases">
        <authorList>
            <person name="Kallberg Y."/>
            <person name="Tangrot J."/>
            <person name="Rosling A."/>
        </authorList>
    </citation>
    <scope>NUCLEOTIDE SEQUENCE</scope>
    <source>
        <strain evidence="1">UK204</strain>
    </source>
</reference>
<sequence>TDIADDEDKNTSMTEKNVEWHISPLEFGESDEWFEEELS</sequence>
<dbReference type="Proteomes" id="UP000789570">
    <property type="component" value="Unassembled WGS sequence"/>
</dbReference>
<gene>
    <name evidence="1" type="ORF">FCALED_LOCUS14531</name>
</gene>
<dbReference type="EMBL" id="CAJVPQ010010674">
    <property type="protein sequence ID" value="CAG8723627.1"/>
    <property type="molecule type" value="Genomic_DNA"/>
</dbReference>
<evidence type="ECO:0000313" key="2">
    <source>
        <dbReference type="Proteomes" id="UP000789570"/>
    </source>
</evidence>
<protein>
    <submittedName>
        <fullName evidence="1">2056_t:CDS:1</fullName>
    </submittedName>
</protein>
<feature type="non-terminal residue" evidence="1">
    <location>
        <position position="1"/>
    </location>
</feature>
<dbReference type="AlphaFoldDB" id="A0A9N9I7A4"/>
<keyword evidence="2" id="KW-1185">Reference proteome</keyword>
<comment type="caution">
    <text evidence="1">The sequence shown here is derived from an EMBL/GenBank/DDBJ whole genome shotgun (WGS) entry which is preliminary data.</text>
</comment>
<accession>A0A9N9I7A4</accession>
<proteinExistence type="predicted"/>